<dbReference type="SUPFAM" id="SSF52096">
    <property type="entry name" value="ClpP/crotonase"/>
    <property type="match status" value="1"/>
</dbReference>
<dbReference type="Pfam" id="PF00378">
    <property type="entry name" value="ECH_1"/>
    <property type="match status" value="1"/>
</dbReference>
<proteinExistence type="inferred from homology"/>
<dbReference type="GO" id="GO:0003824">
    <property type="term" value="F:catalytic activity"/>
    <property type="evidence" value="ECO:0007669"/>
    <property type="project" value="UniProtKB-ARBA"/>
</dbReference>
<reference evidence="3" key="1">
    <citation type="submission" date="2020-01" db="EMBL/GenBank/DDBJ databases">
        <title>'Steroidobacter agaridevorans' sp. nov., agar-degrading bacteria isolated from rhizosphere soils.</title>
        <authorList>
            <person name="Ikenaga M."/>
            <person name="Kataoka M."/>
            <person name="Murouchi A."/>
            <person name="Katsuragi S."/>
            <person name="Sakai M."/>
        </authorList>
    </citation>
    <scope>NUCLEOTIDE SEQUENCE [LARGE SCALE GENOMIC DNA]</scope>
    <source>
        <strain evidence="3">YU21-B</strain>
    </source>
</reference>
<name>A0A829YJK2_9GAMM</name>
<evidence type="ECO:0000313" key="3">
    <source>
        <dbReference type="Proteomes" id="UP000445000"/>
    </source>
</evidence>
<dbReference type="CDD" id="cd06558">
    <property type="entry name" value="crotonase-like"/>
    <property type="match status" value="1"/>
</dbReference>
<evidence type="ECO:0000256" key="1">
    <source>
        <dbReference type="ARBA" id="ARBA00005254"/>
    </source>
</evidence>
<dbReference type="Proteomes" id="UP000445000">
    <property type="component" value="Unassembled WGS sequence"/>
</dbReference>
<sequence length="262" mass="28016">MSTVTTNIDSRGVATLTLNRPEKHNALDGATMGEMVEALTRLGGEPRTRVVVLTGAGASFCAGADIGHMRSMLNFSEEQNVADAQVLAKLLRKLDEFELPIIARVNGNTFGGGVGLVACADIAIGAATAKFALTEVRLGIVPAAISPYVVEAIGSRQARRLFLTAAPFTADEAKELGLLHLTAAPEQLDQLVNEQIDHLLRGGPQAVRAAKQLVKRVAHFHDRDVLGDETARLLARLRVSPEGKEGLSAFLERRKAGWVPQE</sequence>
<dbReference type="Gene3D" id="1.10.12.10">
    <property type="entry name" value="Lyase 2-enoyl-coa Hydratase, Chain A, domain 2"/>
    <property type="match status" value="1"/>
</dbReference>
<organism evidence="2 3">
    <name type="scientific">Steroidobacter agaridevorans</name>
    <dbReference type="NCBI Taxonomy" id="2695856"/>
    <lineage>
        <taxon>Bacteria</taxon>
        <taxon>Pseudomonadati</taxon>
        <taxon>Pseudomonadota</taxon>
        <taxon>Gammaproteobacteria</taxon>
        <taxon>Steroidobacterales</taxon>
        <taxon>Steroidobacteraceae</taxon>
        <taxon>Steroidobacter</taxon>
    </lineage>
</organism>
<comment type="caution">
    <text evidence="2">The sequence shown here is derived from an EMBL/GenBank/DDBJ whole genome shotgun (WGS) entry which is preliminary data.</text>
</comment>
<dbReference type="InterPro" id="IPR029045">
    <property type="entry name" value="ClpP/crotonase-like_dom_sf"/>
</dbReference>
<dbReference type="Gene3D" id="3.90.226.10">
    <property type="entry name" value="2-enoyl-CoA Hydratase, Chain A, domain 1"/>
    <property type="match status" value="1"/>
</dbReference>
<accession>A0A829YJK2</accession>
<gene>
    <name evidence="2" type="ORF">GCM10011487_50220</name>
</gene>
<dbReference type="InterPro" id="IPR014748">
    <property type="entry name" value="Enoyl-CoA_hydra_C"/>
</dbReference>
<dbReference type="GO" id="GO:0008300">
    <property type="term" value="P:isoprenoid catabolic process"/>
    <property type="evidence" value="ECO:0007669"/>
    <property type="project" value="TreeGrafter"/>
</dbReference>
<evidence type="ECO:0000313" key="2">
    <source>
        <dbReference type="EMBL" id="GFE83022.1"/>
    </source>
</evidence>
<dbReference type="PANTHER" id="PTHR42964">
    <property type="entry name" value="ENOYL-COA HYDRATASE"/>
    <property type="match status" value="1"/>
</dbReference>
<protein>
    <submittedName>
        <fullName evidence="2">Enoyl-CoA hydratase</fullName>
    </submittedName>
</protein>
<dbReference type="InterPro" id="IPR001753">
    <property type="entry name" value="Enoyl-CoA_hydra/iso"/>
</dbReference>
<dbReference type="InterPro" id="IPR051683">
    <property type="entry name" value="Enoyl-CoA_Hydratase/Isomerase"/>
</dbReference>
<dbReference type="EMBL" id="BLJN01000005">
    <property type="protein sequence ID" value="GFE83022.1"/>
    <property type="molecule type" value="Genomic_DNA"/>
</dbReference>
<dbReference type="RefSeq" id="WP_161814643.1">
    <property type="nucleotide sequence ID" value="NZ_BLJN01000005.1"/>
</dbReference>
<dbReference type="PANTHER" id="PTHR42964:SF1">
    <property type="entry name" value="POLYKETIDE BIOSYNTHESIS ENOYL-COA HYDRATASE PKSH-RELATED"/>
    <property type="match status" value="1"/>
</dbReference>
<comment type="similarity">
    <text evidence="1">Belongs to the enoyl-CoA hydratase/isomerase family.</text>
</comment>
<dbReference type="AlphaFoldDB" id="A0A829YJK2"/>
<keyword evidence="3" id="KW-1185">Reference proteome</keyword>